<proteinExistence type="predicted"/>
<evidence type="ECO:0000313" key="4">
    <source>
        <dbReference type="Proteomes" id="UP000192468"/>
    </source>
</evidence>
<feature type="domain" description="DUF218" evidence="2">
    <location>
        <begin position="96"/>
        <end position="241"/>
    </location>
</feature>
<dbReference type="InterPro" id="IPR003848">
    <property type="entry name" value="DUF218"/>
</dbReference>
<feature type="transmembrane region" description="Helical" evidence="1">
    <location>
        <begin position="61"/>
        <end position="85"/>
    </location>
</feature>
<gene>
    <name evidence="3" type="ORF">SAMN02745134_03060</name>
</gene>
<name>A0A1W1XTF5_9CLOT</name>
<dbReference type="PANTHER" id="PTHR30336:SF4">
    <property type="entry name" value="ENVELOPE BIOGENESIS FACTOR ELYC"/>
    <property type="match status" value="1"/>
</dbReference>
<dbReference type="EMBL" id="FWXH01000016">
    <property type="protein sequence ID" value="SMC27132.1"/>
    <property type="molecule type" value="Genomic_DNA"/>
</dbReference>
<protein>
    <submittedName>
        <fullName evidence="3">Uncharacterized SAM-binding protein YcdF, DUF218 family</fullName>
    </submittedName>
</protein>
<feature type="transmembrane region" description="Helical" evidence="1">
    <location>
        <begin position="32"/>
        <end position="49"/>
    </location>
</feature>
<dbReference type="CDD" id="cd06259">
    <property type="entry name" value="YdcF-like"/>
    <property type="match status" value="1"/>
</dbReference>
<dbReference type="Proteomes" id="UP000192468">
    <property type="component" value="Unassembled WGS sequence"/>
</dbReference>
<feature type="transmembrane region" description="Helical" evidence="1">
    <location>
        <begin position="7"/>
        <end position="26"/>
    </location>
</feature>
<dbReference type="STRING" id="1121291.SAMN02745134_03060"/>
<keyword evidence="4" id="KW-1185">Reference proteome</keyword>
<dbReference type="RefSeq" id="WP_242950573.1">
    <property type="nucleotide sequence ID" value="NZ_FWXH01000016.1"/>
</dbReference>
<dbReference type="PANTHER" id="PTHR30336">
    <property type="entry name" value="INNER MEMBRANE PROTEIN, PROBABLE PERMEASE"/>
    <property type="match status" value="1"/>
</dbReference>
<dbReference type="AlphaFoldDB" id="A0A1W1XTF5"/>
<dbReference type="Gene3D" id="3.40.50.620">
    <property type="entry name" value="HUPs"/>
    <property type="match status" value="1"/>
</dbReference>
<dbReference type="GO" id="GO:0000270">
    <property type="term" value="P:peptidoglycan metabolic process"/>
    <property type="evidence" value="ECO:0007669"/>
    <property type="project" value="TreeGrafter"/>
</dbReference>
<reference evidence="3 4" key="1">
    <citation type="submission" date="2017-04" db="EMBL/GenBank/DDBJ databases">
        <authorList>
            <person name="Afonso C.L."/>
            <person name="Miller P.J."/>
            <person name="Scott M.A."/>
            <person name="Spackman E."/>
            <person name="Goraichik I."/>
            <person name="Dimitrov K.M."/>
            <person name="Suarez D.L."/>
            <person name="Swayne D.E."/>
        </authorList>
    </citation>
    <scope>NUCLEOTIDE SEQUENCE [LARGE SCALE GENOMIC DNA]</scope>
    <source>
        <strain evidence="3 4">DSM 12555</strain>
    </source>
</reference>
<dbReference type="GO" id="GO:0005886">
    <property type="term" value="C:plasma membrane"/>
    <property type="evidence" value="ECO:0007669"/>
    <property type="project" value="TreeGrafter"/>
</dbReference>
<sequence length="250" mass="28626">MDNLKKALLFLGLINILYFFICIFRFGTNINFVKFFFALGCIFIIFALLKDKLNINKNNKLLFIFKSLISVIIISFILIEGNIVYNSHTNLRSKPDYIIVLGAGIKGKTMQLVQLQRTQTALKYINKYPKVKIIVSGGRGPGEDISEAEAMKEYLVKNGVKSESIIKEDKSTNTIQNMKYTYNILKNINDKKEVNIAIVTSNFHVFRARFLAKRAGIDSEGIASPVNYILIPNYYVREYFGVIKSFFLDR</sequence>
<accession>A0A1W1XTF5</accession>
<keyword evidence="1" id="KW-1133">Transmembrane helix</keyword>
<dbReference type="InterPro" id="IPR051599">
    <property type="entry name" value="Cell_Envelope_Assoc"/>
</dbReference>
<evidence type="ECO:0000313" key="3">
    <source>
        <dbReference type="EMBL" id="SMC27132.1"/>
    </source>
</evidence>
<evidence type="ECO:0000256" key="1">
    <source>
        <dbReference type="SAM" id="Phobius"/>
    </source>
</evidence>
<keyword evidence="1" id="KW-0472">Membrane</keyword>
<evidence type="ECO:0000259" key="2">
    <source>
        <dbReference type="Pfam" id="PF02698"/>
    </source>
</evidence>
<organism evidence="3 4">
    <name type="scientific">Clostridium acidisoli DSM 12555</name>
    <dbReference type="NCBI Taxonomy" id="1121291"/>
    <lineage>
        <taxon>Bacteria</taxon>
        <taxon>Bacillati</taxon>
        <taxon>Bacillota</taxon>
        <taxon>Clostridia</taxon>
        <taxon>Eubacteriales</taxon>
        <taxon>Clostridiaceae</taxon>
        <taxon>Clostridium</taxon>
    </lineage>
</organism>
<dbReference type="InterPro" id="IPR014729">
    <property type="entry name" value="Rossmann-like_a/b/a_fold"/>
</dbReference>
<dbReference type="GO" id="GO:0043164">
    <property type="term" value="P:Gram-negative-bacterium-type cell wall biogenesis"/>
    <property type="evidence" value="ECO:0007669"/>
    <property type="project" value="TreeGrafter"/>
</dbReference>
<keyword evidence="1" id="KW-0812">Transmembrane</keyword>
<dbReference type="Pfam" id="PF02698">
    <property type="entry name" value="DUF218"/>
    <property type="match status" value="1"/>
</dbReference>